<organism evidence="2 3">
    <name type="scientific">Pseudonocardia parietis</name>
    <dbReference type="NCBI Taxonomy" id="570936"/>
    <lineage>
        <taxon>Bacteria</taxon>
        <taxon>Bacillati</taxon>
        <taxon>Actinomycetota</taxon>
        <taxon>Actinomycetes</taxon>
        <taxon>Pseudonocardiales</taxon>
        <taxon>Pseudonocardiaceae</taxon>
        <taxon>Pseudonocardia</taxon>
    </lineage>
</organism>
<evidence type="ECO:0000313" key="3">
    <source>
        <dbReference type="Proteomes" id="UP001519295"/>
    </source>
</evidence>
<gene>
    <name evidence="2" type="ORF">JOF36_004884</name>
</gene>
<dbReference type="InterPro" id="IPR051321">
    <property type="entry name" value="PHA/PHB_synthase"/>
</dbReference>
<keyword evidence="2" id="KW-0012">Acyltransferase</keyword>
<keyword evidence="3" id="KW-1185">Reference proteome</keyword>
<dbReference type="EC" id="2.3.1.-" evidence="2"/>
<sequence>MRIVDVAANVWDRVVVGHLADLERMPRDALVGSPAGILYRYRPLSGVDPSGGAPVLLVPPLGAPDFAYDLRRGCSLVEHLLRQGRAVYLIDYGPKSFSDRTLGIEHWVDELLPTAIREVASTEDDDVHLVAWSLGGIFALLTVAAAVQGRTPLPVRSISTIGTPVDISRVPLVAPLRPLAEVAGGRMVSSVYRGVGSFPAPVVSWVFHLTAVDKLVTRPLAVLSRIDDRDCLAQIEAVDHLMNNMHGYPGRVFGQIFHLLLRGNDLAAGGLRLAGRDVELSDVDVPVLVVAGRDDVIAPLKAVRSAVPLLTGSPEVRFSTAPGGHLGVLTGRRARDTTWPELDRALADWDATGAGRGDADGGRRGDVDGRDAGGATDAPVAGA</sequence>
<feature type="compositionally biased region" description="Basic and acidic residues" evidence="1">
    <location>
        <begin position="357"/>
        <end position="371"/>
    </location>
</feature>
<comment type="caution">
    <text evidence="2">The sequence shown here is derived from an EMBL/GenBank/DDBJ whole genome shotgun (WGS) entry which is preliminary data.</text>
</comment>
<evidence type="ECO:0000256" key="1">
    <source>
        <dbReference type="SAM" id="MobiDB-lite"/>
    </source>
</evidence>
<dbReference type="InterPro" id="IPR029058">
    <property type="entry name" value="AB_hydrolase_fold"/>
</dbReference>
<evidence type="ECO:0000313" key="2">
    <source>
        <dbReference type="EMBL" id="MBP2369188.1"/>
    </source>
</evidence>
<reference evidence="2 3" key="1">
    <citation type="submission" date="2021-03" db="EMBL/GenBank/DDBJ databases">
        <title>Sequencing the genomes of 1000 actinobacteria strains.</title>
        <authorList>
            <person name="Klenk H.-P."/>
        </authorList>
    </citation>
    <scope>NUCLEOTIDE SEQUENCE [LARGE SCALE GENOMIC DNA]</scope>
    <source>
        <strain evidence="2 3">DSM 45256</strain>
    </source>
</reference>
<dbReference type="PANTHER" id="PTHR36837">
    <property type="entry name" value="POLY(3-HYDROXYALKANOATE) POLYMERASE SUBUNIT PHAC"/>
    <property type="match status" value="1"/>
</dbReference>
<proteinExistence type="predicted"/>
<feature type="compositionally biased region" description="Low complexity" evidence="1">
    <location>
        <begin position="373"/>
        <end position="383"/>
    </location>
</feature>
<accession>A0ABS4VZR9</accession>
<dbReference type="Proteomes" id="UP001519295">
    <property type="component" value="Unassembled WGS sequence"/>
</dbReference>
<dbReference type="EMBL" id="JAGINU010000001">
    <property type="protein sequence ID" value="MBP2369188.1"/>
    <property type="molecule type" value="Genomic_DNA"/>
</dbReference>
<feature type="region of interest" description="Disordered" evidence="1">
    <location>
        <begin position="350"/>
        <end position="383"/>
    </location>
</feature>
<keyword evidence="2" id="KW-0808">Transferase</keyword>
<name>A0ABS4VZR9_9PSEU</name>
<dbReference type="GO" id="GO:0016746">
    <property type="term" value="F:acyltransferase activity"/>
    <property type="evidence" value="ECO:0007669"/>
    <property type="project" value="UniProtKB-KW"/>
</dbReference>
<dbReference type="PANTHER" id="PTHR36837:SF2">
    <property type="entry name" value="POLY(3-HYDROXYALKANOATE) POLYMERASE SUBUNIT PHAC"/>
    <property type="match status" value="1"/>
</dbReference>
<dbReference type="SUPFAM" id="SSF53474">
    <property type="entry name" value="alpha/beta-Hydrolases"/>
    <property type="match status" value="1"/>
</dbReference>
<dbReference type="Gene3D" id="3.40.50.1820">
    <property type="entry name" value="alpha/beta hydrolase"/>
    <property type="match status" value="1"/>
</dbReference>
<protein>
    <submittedName>
        <fullName evidence="2">Polyhydroxyalkanoate synthase</fullName>
        <ecNumber evidence="2">2.3.1.-</ecNumber>
    </submittedName>
</protein>